<evidence type="ECO:0000313" key="3">
    <source>
        <dbReference type="Proteomes" id="UP000594454"/>
    </source>
</evidence>
<dbReference type="Pfam" id="PF11427">
    <property type="entry name" value="HTH_Tnp_Tc3_1"/>
    <property type="match status" value="1"/>
</dbReference>
<dbReference type="InParanoid" id="A0A7R8YTY1"/>
<name>A0A7R8YTY1_HERIL</name>
<dbReference type="GO" id="GO:0003677">
    <property type="term" value="F:DNA binding"/>
    <property type="evidence" value="ECO:0007669"/>
    <property type="project" value="InterPro"/>
</dbReference>
<gene>
    <name evidence="2" type="ORF">HERILL_LOCUS5237</name>
</gene>
<dbReference type="AlphaFoldDB" id="A0A7R8YTY1"/>
<dbReference type="EMBL" id="LR899010">
    <property type="protein sequence ID" value="CAD7082184.1"/>
    <property type="molecule type" value="Genomic_DNA"/>
</dbReference>
<dbReference type="InterPro" id="IPR025898">
    <property type="entry name" value="Tc3_transposase_DNA-bd_dom"/>
</dbReference>
<keyword evidence="3" id="KW-1185">Reference proteome</keyword>
<sequence>IINIEMGKPLTDIEITDILKYYGERWSIYRISKKIQRSRAVVKRLLTDPSDYLNKKNRGGTAKQMAISKYLIKIEDRQIDEECYADDELSEGASTLVGSEKIPNKIFFKLPMKKHIRKKFEE</sequence>
<feature type="domain" description="Tc3 transposase DNA binding" evidence="1">
    <location>
        <begin position="7"/>
        <end position="52"/>
    </location>
</feature>
<proteinExistence type="predicted"/>
<feature type="non-terminal residue" evidence="2">
    <location>
        <position position="1"/>
    </location>
</feature>
<protein>
    <recommendedName>
        <fullName evidence="1">Tc3 transposase DNA binding domain-containing protein</fullName>
    </recommendedName>
</protein>
<dbReference type="Gene3D" id="1.10.10.60">
    <property type="entry name" value="Homeodomain-like"/>
    <property type="match status" value="1"/>
</dbReference>
<evidence type="ECO:0000313" key="2">
    <source>
        <dbReference type="EMBL" id="CAD7082184.1"/>
    </source>
</evidence>
<accession>A0A7R8YTY1</accession>
<reference evidence="2 3" key="1">
    <citation type="submission" date="2020-11" db="EMBL/GenBank/DDBJ databases">
        <authorList>
            <person name="Wallbank WR R."/>
            <person name="Pardo Diaz C."/>
            <person name="Kozak K."/>
            <person name="Martin S."/>
            <person name="Jiggins C."/>
            <person name="Moest M."/>
            <person name="Warren A I."/>
            <person name="Generalovic N T."/>
            <person name="Byers J.R.P. K."/>
            <person name="Montejo-Kovacevich G."/>
            <person name="Yen C E."/>
        </authorList>
    </citation>
    <scope>NUCLEOTIDE SEQUENCE [LARGE SCALE GENOMIC DNA]</scope>
</reference>
<organism evidence="2 3">
    <name type="scientific">Hermetia illucens</name>
    <name type="common">Black soldier fly</name>
    <dbReference type="NCBI Taxonomy" id="343691"/>
    <lineage>
        <taxon>Eukaryota</taxon>
        <taxon>Metazoa</taxon>
        <taxon>Ecdysozoa</taxon>
        <taxon>Arthropoda</taxon>
        <taxon>Hexapoda</taxon>
        <taxon>Insecta</taxon>
        <taxon>Pterygota</taxon>
        <taxon>Neoptera</taxon>
        <taxon>Endopterygota</taxon>
        <taxon>Diptera</taxon>
        <taxon>Brachycera</taxon>
        <taxon>Stratiomyomorpha</taxon>
        <taxon>Stratiomyidae</taxon>
        <taxon>Hermetiinae</taxon>
        <taxon>Hermetia</taxon>
    </lineage>
</organism>
<dbReference type="Proteomes" id="UP000594454">
    <property type="component" value="Chromosome 2"/>
</dbReference>
<evidence type="ECO:0000259" key="1">
    <source>
        <dbReference type="Pfam" id="PF11427"/>
    </source>
</evidence>